<feature type="transmembrane region" description="Helical" evidence="6">
    <location>
        <begin position="81"/>
        <end position="102"/>
    </location>
</feature>
<dbReference type="PANTHER" id="PTHR23504">
    <property type="entry name" value="MAJOR FACILITATOR SUPERFAMILY DOMAIN-CONTAINING PROTEIN 10"/>
    <property type="match status" value="1"/>
</dbReference>
<sequence>LQMSVAPSLTSSSPTRNVAVLVLALVIDMLAFTCILPLFPSIISFYSKEPHRDGLYDFFVSFLASFQKFIGVPYNERYNNVFFGGFLGSLFSALQFIASPTLGALSDVYGRRTMLLLSAGGTLIAHIMWLRADTFTLFVLARIVGGLSKANVNVATAVIADVYEPKDHPKGMALIGAAYSIGFLVGPMIGAYFSVIAPKNATLFTLPAQFSICVTFIHFLIIFFFLKETLDYKQTKARESVTGRASLLLRPSALFKFSAVNAPTEKKERMESIGWTYFLYLFLYAGLEFTLPFLTHLRFDFGSMQQSKIYLFTGMLMLPIQGGYVRRTPLHKQKRLAEIGLMCAIPAFLICAIANSVFWLYMGLALYAVASATVVPSLTSLISVVHESDKGAVAGVFRSIGALARALGPIFASTIFWLLGPDWCYFIGGVSLLLPLVLLRRIPNVESPLEKEKMK</sequence>
<keyword evidence="3 6" id="KW-0812">Transmembrane</keyword>
<proteinExistence type="predicted"/>
<evidence type="ECO:0000313" key="8">
    <source>
        <dbReference type="EMBL" id="GMR62742.1"/>
    </source>
</evidence>
<feature type="transmembrane region" description="Helical" evidence="6">
    <location>
        <begin position="396"/>
        <end position="419"/>
    </location>
</feature>
<feature type="domain" description="Major facilitator superfamily (MFS) profile" evidence="7">
    <location>
        <begin position="17"/>
        <end position="446"/>
    </location>
</feature>
<keyword evidence="9" id="KW-1185">Reference proteome</keyword>
<comment type="subcellular location">
    <subcellularLocation>
        <location evidence="1">Membrane</location>
        <topology evidence="1">Multi-pass membrane protein</topology>
    </subcellularLocation>
</comment>
<reference evidence="9" key="1">
    <citation type="submission" date="2022-10" db="EMBL/GenBank/DDBJ databases">
        <title>Genome assembly of Pristionchus species.</title>
        <authorList>
            <person name="Yoshida K."/>
            <person name="Sommer R.J."/>
        </authorList>
    </citation>
    <scope>NUCLEOTIDE SEQUENCE [LARGE SCALE GENOMIC DNA]</scope>
    <source>
        <strain evidence="9">RS5460</strain>
    </source>
</reference>
<keyword evidence="2" id="KW-0813">Transport</keyword>
<dbReference type="EMBL" id="BTRK01000006">
    <property type="protein sequence ID" value="GMR62742.1"/>
    <property type="molecule type" value="Genomic_DNA"/>
</dbReference>
<evidence type="ECO:0000256" key="3">
    <source>
        <dbReference type="ARBA" id="ARBA00022692"/>
    </source>
</evidence>
<feature type="transmembrane region" description="Helical" evidence="6">
    <location>
        <begin position="364"/>
        <end position="384"/>
    </location>
</feature>
<evidence type="ECO:0000256" key="1">
    <source>
        <dbReference type="ARBA" id="ARBA00004141"/>
    </source>
</evidence>
<dbReference type="InterPro" id="IPR005829">
    <property type="entry name" value="Sugar_transporter_CS"/>
</dbReference>
<feature type="transmembrane region" description="Helical" evidence="6">
    <location>
        <begin position="20"/>
        <end position="43"/>
    </location>
</feature>
<feature type="transmembrane region" description="Helical" evidence="6">
    <location>
        <begin position="172"/>
        <end position="196"/>
    </location>
</feature>
<dbReference type="AlphaFoldDB" id="A0AAN5IDW1"/>
<organism evidence="8 9">
    <name type="scientific">Pristionchus mayeri</name>
    <dbReference type="NCBI Taxonomy" id="1317129"/>
    <lineage>
        <taxon>Eukaryota</taxon>
        <taxon>Metazoa</taxon>
        <taxon>Ecdysozoa</taxon>
        <taxon>Nematoda</taxon>
        <taxon>Chromadorea</taxon>
        <taxon>Rhabditida</taxon>
        <taxon>Rhabditina</taxon>
        <taxon>Diplogasteromorpha</taxon>
        <taxon>Diplogasteroidea</taxon>
        <taxon>Neodiplogasteridae</taxon>
        <taxon>Pristionchus</taxon>
    </lineage>
</organism>
<protein>
    <recommendedName>
        <fullName evidence="7">Major facilitator superfamily (MFS) profile domain-containing protein</fullName>
    </recommendedName>
</protein>
<evidence type="ECO:0000256" key="6">
    <source>
        <dbReference type="SAM" id="Phobius"/>
    </source>
</evidence>
<feature type="transmembrane region" description="Helical" evidence="6">
    <location>
        <begin position="138"/>
        <end position="160"/>
    </location>
</feature>
<feature type="transmembrane region" description="Helical" evidence="6">
    <location>
        <begin position="55"/>
        <end position="75"/>
    </location>
</feature>
<dbReference type="Pfam" id="PF07690">
    <property type="entry name" value="MFS_1"/>
    <property type="match status" value="1"/>
</dbReference>
<feature type="transmembrane region" description="Helical" evidence="6">
    <location>
        <begin position="277"/>
        <end position="297"/>
    </location>
</feature>
<keyword evidence="4 6" id="KW-1133">Transmembrane helix</keyword>
<dbReference type="FunFam" id="1.20.1250.20:FF:000223">
    <property type="entry name" value="Major facilitator superfamily domain-containing protein"/>
    <property type="match status" value="1"/>
</dbReference>
<evidence type="ECO:0000256" key="2">
    <source>
        <dbReference type="ARBA" id="ARBA00022448"/>
    </source>
</evidence>
<evidence type="ECO:0000256" key="4">
    <source>
        <dbReference type="ARBA" id="ARBA00022989"/>
    </source>
</evidence>
<accession>A0AAN5IDW1</accession>
<dbReference type="SUPFAM" id="SSF103473">
    <property type="entry name" value="MFS general substrate transporter"/>
    <property type="match status" value="1"/>
</dbReference>
<gene>
    <name evidence="8" type="ORF">PMAYCL1PPCAC_32937</name>
</gene>
<evidence type="ECO:0000259" key="7">
    <source>
        <dbReference type="PROSITE" id="PS50850"/>
    </source>
</evidence>
<feature type="transmembrane region" description="Helical" evidence="6">
    <location>
        <begin position="114"/>
        <end position="132"/>
    </location>
</feature>
<feature type="transmembrane region" description="Helical" evidence="6">
    <location>
        <begin position="208"/>
        <end position="226"/>
    </location>
</feature>
<dbReference type="PROSITE" id="PS00216">
    <property type="entry name" value="SUGAR_TRANSPORT_1"/>
    <property type="match status" value="1"/>
</dbReference>
<dbReference type="Proteomes" id="UP001328107">
    <property type="component" value="Unassembled WGS sequence"/>
</dbReference>
<keyword evidence="5 6" id="KW-0472">Membrane</keyword>
<name>A0AAN5IDW1_9BILA</name>
<dbReference type="PROSITE" id="PS50850">
    <property type="entry name" value="MFS"/>
    <property type="match status" value="1"/>
</dbReference>
<feature type="transmembrane region" description="Helical" evidence="6">
    <location>
        <begin position="337"/>
        <end position="358"/>
    </location>
</feature>
<dbReference type="GO" id="GO:0022857">
    <property type="term" value="F:transmembrane transporter activity"/>
    <property type="evidence" value="ECO:0007669"/>
    <property type="project" value="InterPro"/>
</dbReference>
<dbReference type="Gene3D" id="1.20.1250.20">
    <property type="entry name" value="MFS general substrate transporter like domains"/>
    <property type="match status" value="1"/>
</dbReference>
<dbReference type="InterPro" id="IPR011701">
    <property type="entry name" value="MFS"/>
</dbReference>
<feature type="transmembrane region" description="Helical" evidence="6">
    <location>
        <begin position="425"/>
        <end position="443"/>
    </location>
</feature>
<dbReference type="InterPro" id="IPR036259">
    <property type="entry name" value="MFS_trans_sf"/>
</dbReference>
<comment type="caution">
    <text evidence="8">The sequence shown here is derived from an EMBL/GenBank/DDBJ whole genome shotgun (WGS) entry which is preliminary data.</text>
</comment>
<evidence type="ECO:0000313" key="9">
    <source>
        <dbReference type="Proteomes" id="UP001328107"/>
    </source>
</evidence>
<feature type="non-terminal residue" evidence="8">
    <location>
        <position position="1"/>
    </location>
</feature>
<dbReference type="GO" id="GO:0031526">
    <property type="term" value="C:brush border membrane"/>
    <property type="evidence" value="ECO:0007669"/>
    <property type="project" value="TreeGrafter"/>
</dbReference>
<dbReference type="PANTHER" id="PTHR23504:SF31">
    <property type="entry name" value="MAJOR FACILITATOR SUPERFAMILY DOMAIN-CONTAINING PROTEIN 10"/>
    <property type="match status" value="1"/>
</dbReference>
<dbReference type="InterPro" id="IPR020846">
    <property type="entry name" value="MFS_dom"/>
</dbReference>
<evidence type="ECO:0000256" key="5">
    <source>
        <dbReference type="ARBA" id="ARBA00023136"/>
    </source>
</evidence>